<dbReference type="AlphaFoldDB" id="A0A177LU60"/>
<dbReference type="Gene3D" id="1.10.150.690">
    <property type="entry name" value="DUF2063"/>
    <property type="match status" value="1"/>
</dbReference>
<organism evidence="2 3">
    <name type="scientific">Methylomonas methanica</name>
    <dbReference type="NCBI Taxonomy" id="421"/>
    <lineage>
        <taxon>Bacteria</taxon>
        <taxon>Pseudomonadati</taxon>
        <taxon>Pseudomonadota</taxon>
        <taxon>Gammaproteobacteria</taxon>
        <taxon>Methylococcales</taxon>
        <taxon>Methylococcaceae</taxon>
        <taxon>Methylomonas</taxon>
    </lineage>
</organism>
<dbReference type="Pfam" id="PF09836">
    <property type="entry name" value="DUF2063"/>
    <property type="match status" value="1"/>
</dbReference>
<dbReference type="InterPro" id="IPR018640">
    <property type="entry name" value="DUF2063"/>
</dbReference>
<dbReference type="EMBL" id="LUUH01000107">
    <property type="protein sequence ID" value="OAH96900.1"/>
    <property type="molecule type" value="Genomic_DNA"/>
</dbReference>
<evidence type="ECO:0000313" key="3">
    <source>
        <dbReference type="Proteomes" id="UP000077763"/>
    </source>
</evidence>
<evidence type="ECO:0000313" key="2">
    <source>
        <dbReference type="EMBL" id="OAH96900.1"/>
    </source>
</evidence>
<protein>
    <recommendedName>
        <fullName evidence="1">Putative DNA-binding domain-containing protein</fullName>
    </recommendedName>
</protein>
<dbReference type="RefSeq" id="WP_064038757.1">
    <property type="nucleotide sequence ID" value="NZ_LUUH01000107.1"/>
</dbReference>
<accession>A0A177LU60</accession>
<gene>
    <name evidence="2" type="ORF">A1353_23800</name>
</gene>
<comment type="caution">
    <text evidence="2">The sequence shown here is derived from an EMBL/GenBank/DDBJ whole genome shotgun (WGS) entry which is preliminary data.</text>
</comment>
<dbReference type="Proteomes" id="UP000077763">
    <property type="component" value="Unassembled WGS sequence"/>
</dbReference>
<evidence type="ECO:0000259" key="1">
    <source>
        <dbReference type="Pfam" id="PF09836"/>
    </source>
</evidence>
<dbReference type="InterPro" id="IPR044922">
    <property type="entry name" value="DUF2063_N_sf"/>
</dbReference>
<proteinExistence type="predicted"/>
<feature type="domain" description="Putative DNA-binding" evidence="1">
    <location>
        <begin position="7"/>
        <end position="96"/>
    </location>
</feature>
<sequence length="256" mass="29087">MHRLHDLQRDFSRFVCQETQQLPLDIKANGLSVEQRLSIYRNNTRLSLTSALRDIYPVVNCLVGEAFFNRLAADYIKSYPLQAASLLTYGGHFAELIARFEAAQGLPYLADIAKLEWLWHESYHAADAQPLPLSALARIDPAQFAQLAFKLHPSARFMASEFPIEQIWASNQPEYQGQECIDLDTGGCRLLLYRPQWQVEIHCLAVAEYQFLTLLGSGQALNQAVETVLSDHPDINIPLLLQQWLLKGLLTDFYLV</sequence>
<name>A0A177LU60_METMH</name>
<reference evidence="2 3" key="1">
    <citation type="submission" date="2016-03" db="EMBL/GenBank/DDBJ databases">
        <authorList>
            <person name="Ploux O."/>
        </authorList>
    </citation>
    <scope>NUCLEOTIDE SEQUENCE [LARGE SCALE GENOMIC DNA]</scope>
    <source>
        <strain evidence="2 3">R-45371</strain>
    </source>
</reference>